<sequence>MDKRRKLLSGLADRLVAISPDRTVRVAIDGVDGAGKTTFADELGSLVAAAGRPVIRASVDGFHHPRAVRYRRGRHSPDGFFEDSYNYAALKQYLLDPLSPGGSRRYRRAFFDHLTDDIVPADDLEAPPTSVLLIDGIFLHRPELLAYWDASIFLRTDFSVSVARCASRDGSSPDPAAPSNRRYVDGQRLYLRSCQPEAKATIVVDYNDLSTPSIVT</sequence>
<evidence type="ECO:0000313" key="3">
    <source>
        <dbReference type="Proteomes" id="UP000289546"/>
    </source>
</evidence>
<dbReference type="Proteomes" id="UP000289546">
    <property type="component" value="Unassembled WGS sequence"/>
</dbReference>
<protein>
    <submittedName>
        <fullName evidence="2">Uridine kinase</fullName>
    </submittedName>
</protein>
<gene>
    <name evidence="2" type="ORF">XH99_24880</name>
</gene>
<dbReference type="AlphaFoldDB" id="A0A4V1L1M3"/>
<comment type="caution">
    <text evidence="2">The sequence shown here is derived from an EMBL/GenBank/DDBJ whole genome shotgun (WGS) entry which is preliminary data.</text>
</comment>
<dbReference type="Pfam" id="PF00485">
    <property type="entry name" value="PRK"/>
    <property type="match status" value="1"/>
</dbReference>
<name>A0A4V1L1M3_9BRAD</name>
<evidence type="ECO:0000313" key="2">
    <source>
        <dbReference type="EMBL" id="RXH25438.1"/>
    </source>
</evidence>
<organism evidence="2 3">
    <name type="scientific">Bradyrhizobium nanningense</name>
    <dbReference type="NCBI Taxonomy" id="1325118"/>
    <lineage>
        <taxon>Bacteria</taxon>
        <taxon>Pseudomonadati</taxon>
        <taxon>Pseudomonadota</taxon>
        <taxon>Alphaproteobacteria</taxon>
        <taxon>Hyphomicrobiales</taxon>
        <taxon>Nitrobacteraceae</taxon>
        <taxon>Bradyrhizobium</taxon>
    </lineage>
</organism>
<proteinExistence type="predicted"/>
<dbReference type="GO" id="GO:0005524">
    <property type="term" value="F:ATP binding"/>
    <property type="evidence" value="ECO:0007669"/>
    <property type="project" value="InterPro"/>
</dbReference>
<feature type="domain" description="Phosphoribulokinase/uridine kinase" evidence="1">
    <location>
        <begin position="26"/>
        <end position="170"/>
    </location>
</feature>
<keyword evidence="2" id="KW-0808">Transferase</keyword>
<dbReference type="Gene3D" id="3.40.50.300">
    <property type="entry name" value="P-loop containing nucleotide triphosphate hydrolases"/>
    <property type="match status" value="1"/>
</dbReference>
<dbReference type="SUPFAM" id="SSF52540">
    <property type="entry name" value="P-loop containing nucleoside triphosphate hydrolases"/>
    <property type="match status" value="1"/>
</dbReference>
<dbReference type="InterPro" id="IPR006083">
    <property type="entry name" value="PRK/URK"/>
</dbReference>
<evidence type="ECO:0000259" key="1">
    <source>
        <dbReference type="Pfam" id="PF00485"/>
    </source>
</evidence>
<reference evidence="2 3" key="1">
    <citation type="submission" date="2015-04" db="EMBL/GenBank/DDBJ databases">
        <title>Comparative genomics of rhizobia nodulating Arachis hypogaea in China.</title>
        <authorList>
            <person name="Li Y."/>
        </authorList>
    </citation>
    <scope>NUCLEOTIDE SEQUENCE [LARGE SCALE GENOMIC DNA]</scope>
    <source>
        <strain evidence="2 3">CCBAU 51757</strain>
    </source>
</reference>
<dbReference type="OrthoDB" id="572586at2"/>
<dbReference type="GO" id="GO:0016301">
    <property type="term" value="F:kinase activity"/>
    <property type="evidence" value="ECO:0007669"/>
    <property type="project" value="UniProtKB-KW"/>
</dbReference>
<dbReference type="EMBL" id="LBJQ01000086">
    <property type="protein sequence ID" value="RXH25438.1"/>
    <property type="molecule type" value="Genomic_DNA"/>
</dbReference>
<keyword evidence="3" id="KW-1185">Reference proteome</keyword>
<dbReference type="InterPro" id="IPR027417">
    <property type="entry name" value="P-loop_NTPase"/>
</dbReference>
<keyword evidence="2" id="KW-0418">Kinase</keyword>
<accession>A0A4V1L1M3</accession>